<evidence type="ECO:0000313" key="1">
    <source>
        <dbReference type="EMBL" id="SDU57535.1"/>
    </source>
</evidence>
<dbReference type="InterPro" id="IPR012675">
    <property type="entry name" value="Beta-grasp_dom_sf"/>
</dbReference>
<sequence length="90" mass="9879">MGASIFIPITHRIYTNGQKQIQTDSSTLKKAIMALYAACPDIKGHILDKNGKLHEGMQITVNSEIVFPWDPEKQINNGDQILISSIITGG</sequence>
<dbReference type="Pfam" id="PF02597">
    <property type="entry name" value="ThiS"/>
    <property type="match status" value="1"/>
</dbReference>
<dbReference type="RefSeq" id="WP_014955653.1">
    <property type="nucleotide sequence ID" value="NZ_FNLL01000013.1"/>
</dbReference>
<dbReference type="Gene3D" id="3.10.20.30">
    <property type="match status" value="1"/>
</dbReference>
<dbReference type="InterPro" id="IPR016155">
    <property type="entry name" value="Mopterin_synth/thiamin_S_b"/>
</dbReference>
<organism evidence="1 2">
    <name type="scientific">Desulfobacula phenolica</name>
    <dbReference type="NCBI Taxonomy" id="90732"/>
    <lineage>
        <taxon>Bacteria</taxon>
        <taxon>Pseudomonadati</taxon>
        <taxon>Thermodesulfobacteriota</taxon>
        <taxon>Desulfobacteria</taxon>
        <taxon>Desulfobacterales</taxon>
        <taxon>Desulfobacteraceae</taxon>
        <taxon>Desulfobacula</taxon>
    </lineage>
</organism>
<reference evidence="2" key="1">
    <citation type="submission" date="2016-10" db="EMBL/GenBank/DDBJ databases">
        <authorList>
            <person name="Varghese N."/>
            <person name="Submissions S."/>
        </authorList>
    </citation>
    <scope>NUCLEOTIDE SEQUENCE [LARGE SCALE GENOMIC DNA]</scope>
    <source>
        <strain evidence="2">DSM 3384</strain>
    </source>
</reference>
<dbReference type="EMBL" id="FNLL01000013">
    <property type="protein sequence ID" value="SDU57535.1"/>
    <property type="molecule type" value="Genomic_DNA"/>
</dbReference>
<keyword evidence="2" id="KW-1185">Reference proteome</keyword>
<name>A0A1H2JNA2_9BACT</name>
<accession>A0A1H2JNA2</accession>
<protein>
    <submittedName>
        <fullName evidence="1">ThiS family protein</fullName>
    </submittedName>
</protein>
<dbReference type="AlphaFoldDB" id="A0A1H2JNA2"/>
<evidence type="ECO:0000313" key="2">
    <source>
        <dbReference type="Proteomes" id="UP000199608"/>
    </source>
</evidence>
<dbReference type="InterPro" id="IPR003749">
    <property type="entry name" value="ThiS/MoaD-like"/>
</dbReference>
<dbReference type="SUPFAM" id="SSF54285">
    <property type="entry name" value="MoaD/ThiS"/>
    <property type="match status" value="1"/>
</dbReference>
<proteinExistence type="predicted"/>
<gene>
    <name evidence="1" type="ORF">SAMN04487931_113105</name>
</gene>
<dbReference type="Proteomes" id="UP000199608">
    <property type="component" value="Unassembled WGS sequence"/>
</dbReference>